<proteinExistence type="predicted"/>
<dbReference type="GO" id="GO:0005506">
    <property type="term" value="F:iron ion binding"/>
    <property type="evidence" value="ECO:0007669"/>
    <property type="project" value="InterPro"/>
</dbReference>
<dbReference type="STRING" id="550540.Fbal_1766"/>
<dbReference type="RefSeq" id="WP_013345275.1">
    <property type="nucleotide sequence ID" value="NC_014541.1"/>
</dbReference>
<dbReference type="InterPro" id="IPR002742">
    <property type="entry name" value="Desulfoferrodoxin_Fe-bd_dom"/>
</dbReference>
<evidence type="ECO:0000313" key="2">
    <source>
        <dbReference type="EMBL" id="ADN75969.1"/>
    </source>
</evidence>
<dbReference type="GeneID" id="67181971"/>
<accession>E1SS14</accession>
<dbReference type="OrthoDB" id="9814936at2"/>
<feature type="domain" description="Desulfoferrodoxin ferrous iron-binding" evidence="1">
    <location>
        <begin position="49"/>
        <end position="134"/>
    </location>
</feature>
<dbReference type="KEGG" id="fbl:Fbal_1766"/>
<dbReference type="Proteomes" id="UP000006683">
    <property type="component" value="Chromosome"/>
</dbReference>
<evidence type="ECO:0000259" key="1">
    <source>
        <dbReference type="Pfam" id="PF01880"/>
    </source>
</evidence>
<keyword evidence="3" id="KW-1185">Reference proteome</keyword>
<dbReference type="Pfam" id="PF01880">
    <property type="entry name" value="Desulfoferrodox"/>
    <property type="match status" value="1"/>
</dbReference>
<dbReference type="HOGENOM" id="CLU_1913657_0_0_6"/>
<reference evidence="2 3" key="1">
    <citation type="journal article" date="2010" name="Stand. Genomic Sci.">
        <title>Complete genome sequence of Ferrimonas balearica type strain (PAT).</title>
        <authorList>
            <person name="Nolan M."/>
            <person name="Sikorski J."/>
            <person name="Davenport K."/>
            <person name="Lucas S."/>
            <person name="Glavina Del Rio T."/>
            <person name="Tice H."/>
            <person name="Cheng J."/>
            <person name="Goodwin L."/>
            <person name="Pitluck S."/>
            <person name="Liolios K."/>
            <person name="Ivanova N."/>
            <person name="Mavromatis K."/>
            <person name="Ovchinnikova G."/>
            <person name="Pati A."/>
            <person name="Chen A."/>
            <person name="Palaniappan K."/>
            <person name="Land M."/>
            <person name="Hauser L."/>
            <person name="Chang Y."/>
            <person name="Jeffries C."/>
            <person name="Tapia R."/>
            <person name="Brettin T."/>
            <person name="Detter J."/>
            <person name="Han C."/>
            <person name="Yasawong M."/>
            <person name="Rohde M."/>
            <person name="Tindall B."/>
            <person name="Goker M."/>
            <person name="Woyke T."/>
            <person name="Bristow J."/>
            <person name="Eisen J."/>
            <person name="Markowitz V."/>
            <person name="Hugenholtz P."/>
            <person name="Kyrpides N."/>
            <person name="Klenk H."/>
            <person name="Lapidus A."/>
        </authorList>
    </citation>
    <scope>NUCLEOTIDE SEQUENCE [LARGE SCALE GENOMIC DNA]</scope>
    <source>
        <strain evidence="3">DSM 9799 / CCM 4581 / KCTC 23876 / PAT</strain>
    </source>
</reference>
<dbReference type="AlphaFoldDB" id="E1SS14"/>
<dbReference type="InterPro" id="IPR036073">
    <property type="entry name" value="Desulfoferrodoxin_Fe-bd_dom_sf"/>
</dbReference>
<dbReference type="EMBL" id="CP002209">
    <property type="protein sequence ID" value="ADN75969.1"/>
    <property type="molecule type" value="Genomic_DNA"/>
</dbReference>
<dbReference type="GO" id="GO:0016491">
    <property type="term" value="F:oxidoreductase activity"/>
    <property type="evidence" value="ECO:0007669"/>
    <property type="project" value="InterPro"/>
</dbReference>
<gene>
    <name evidence="2" type="ordered locus">Fbal_1766</name>
</gene>
<dbReference type="Gene3D" id="2.60.40.730">
    <property type="entry name" value="SOR catalytic domain"/>
    <property type="match status" value="1"/>
</dbReference>
<protein>
    <recommendedName>
        <fullName evidence="1">Desulfoferrodoxin ferrous iron-binding domain-containing protein</fullName>
    </recommendedName>
</protein>
<dbReference type="eggNOG" id="COG2033">
    <property type="taxonomic scope" value="Bacteria"/>
</dbReference>
<evidence type="ECO:0000313" key="3">
    <source>
        <dbReference type="Proteomes" id="UP000006683"/>
    </source>
</evidence>
<name>E1SS14_FERBD</name>
<dbReference type="SUPFAM" id="SSF49367">
    <property type="entry name" value="Superoxide reductase-like"/>
    <property type="match status" value="1"/>
</dbReference>
<sequence length="139" mass="15300">MQRRELIRLGLVGAAATLVAPRQVLAGVEGSPMAGGVYYTQDAPGRWSKKVAGHLPVIEVDKGAGKVKVITGHEMKGYEHYIVKHTLLDGNFQFIEERLFDPMKDAAPITEFALTDYSGPIYALSMCNLHDVWLNMAEV</sequence>
<organism evidence="2 3">
    <name type="scientific">Ferrimonas balearica (strain DSM 9799 / CCM 4581 / KCTC 23876 / PAT)</name>
    <dbReference type="NCBI Taxonomy" id="550540"/>
    <lineage>
        <taxon>Bacteria</taxon>
        <taxon>Pseudomonadati</taxon>
        <taxon>Pseudomonadota</taxon>
        <taxon>Gammaproteobacteria</taxon>
        <taxon>Alteromonadales</taxon>
        <taxon>Ferrimonadaceae</taxon>
        <taxon>Ferrimonas</taxon>
    </lineage>
</organism>